<organism evidence="1 2">
    <name type="scientific">Streptococcus dentapri</name>
    <dbReference type="NCBI Taxonomy" id="573564"/>
    <lineage>
        <taxon>Bacteria</taxon>
        <taxon>Bacillati</taxon>
        <taxon>Bacillota</taxon>
        <taxon>Bacilli</taxon>
        <taxon>Lactobacillales</taxon>
        <taxon>Streptococcaceae</taxon>
        <taxon>Streptococcus</taxon>
    </lineage>
</organism>
<keyword evidence="2" id="KW-1185">Reference proteome</keyword>
<sequence length="215" mass="25606">MLMQKKDNRLMILDGAKIVTVNNVNNIERLPNKKIVAIKENNSKKYVNVKKFSWSNNFHKSYSFLEKKALIEKLELNFGSLLSLNNVTDMSTDQYPLFNINYKNIVLMDKNLQNIYIKYFLRLILPYEILDIIVDEEDFGKYKQFLNKDNADNCIIFKHKNCTKIFDNLEEKEEYIKQFKQIKDHQDIEIEGITSKEIKLEEIVLFNQYSCLIIR</sequence>
<dbReference type="Proteomes" id="UP001595901">
    <property type="component" value="Unassembled WGS sequence"/>
</dbReference>
<dbReference type="RefSeq" id="WP_380432611.1">
    <property type="nucleotide sequence ID" value="NZ_JBHSAC010000076.1"/>
</dbReference>
<evidence type="ECO:0000313" key="2">
    <source>
        <dbReference type="Proteomes" id="UP001595901"/>
    </source>
</evidence>
<gene>
    <name evidence="1" type="ORF">ACFOSE_09005</name>
</gene>
<dbReference type="EMBL" id="JBHSAC010000076">
    <property type="protein sequence ID" value="MFC3932884.1"/>
    <property type="molecule type" value="Genomic_DNA"/>
</dbReference>
<comment type="caution">
    <text evidence="1">The sequence shown here is derived from an EMBL/GenBank/DDBJ whole genome shotgun (WGS) entry which is preliminary data.</text>
</comment>
<proteinExistence type="predicted"/>
<reference evidence="2" key="1">
    <citation type="journal article" date="2019" name="Int. J. Syst. Evol. Microbiol.">
        <title>The Global Catalogue of Microorganisms (GCM) 10K type strain sequencing project: providing services to taxonomists for standard genome sequencing and annotation.</title>
        <authorList>
            <consortium name="The Broad Institute Genomics Platform"/>
            <consortium name="The Broad Institute Genome Sequencing Center for Infectious Disease"/>
            <person name="Wu L."/>
            <person name="Ma J."/>
        </authorList>
    </citation>
    <scope>NUCLEOTIDE SEQUENCE [LARGE SCALE GENOMIC DNA]</scope>
    <source>
        <strain evidence="2">CCUG 58728</strain>
    </source>
</reference>
<protein>
    <submittedName>
        <fullName evidence="1">Uncharacterized protein</fullName>
    </submittedName>
</protein>
<name>A0ABV8D2Z4_9STRE</name>
<accession>A0ABV8D2Z4</accession>
<evidence type="ECO:0000313" key="1">
    <source>
        <dbReference type="EMBL" id="MFC3932884.1"/>
    </source>
</evidence>